<evidence type="ECO:0000256" key="11">
    <source>
        <dbReference type="RuleBase" id="RU366040"/>
    </source>
</evidence>
<dbReference type="EC" id="2.4.1.16" evidence="2 11"/>
<protein>
    <recommendedName>
        <fullName evidence="2 11">Chitin synthase</fullName>
        <ecNumber evidence="2 11">2.4.1.16</ecNumber>
    </recommendedName>
</protein>
<feature type="transmembrane region" description="Helical" evidence="11">
    <location>
        <begin position="738"/>
        <end position="761"/>
    </location>
</feature>
<gene>
    <name evidence="14" type="primary">CHS3_2</name>
    <name evidence="14" type="ORF">Daus18300_002355</name>
</gene>
<evidence type="ECO:0000256" key="3">
    <source>
        <dbReference type="ARBA" id="ARBA00022475"/>
    </source>
</evidence>
<evidence type="ECO:0000256" key="6">
    <source>
        <dbReference type="ARBA" id="ARBA00022692"/>
    </source>
</evidence>
<dbReference type="InterPro" id="IPR004835">
    <property type="entry name" value="Chitin_synth"/>
</dbReference>
<dbReference type="InterPro" id="IPR029044">
    <property type="entry name" value="Nucleotide-diphossugar_trans"/>
</dbReference>
<comment type="caution">
    <text evidence="14">The sequence shown here is derived from an EMBL/GenBank/DDBJ whole genome shotgun (WGS) entry which is preliminary data.</text>
</comment>
<feature type="transmembrane region" description="Helical" evidence="11">
    <location>
        <begin position="442"/>
        <end position="462"/>
    </location>
</feature>
<evidence type="ECO:0000259" key="13">
    <source>
        <dbReference type="Pfam" id="PF08407"/>
    </source>
</evidence>
<evidence type="ECO:0000256" key="12">
    <source>
        <dbReference type="SAM" id="MobiDB-lite"/>
    </source>
</evidence>
<feature type="transmembrane region" description="Helical" evidence="11">
    <location>
        <begin position="554"/>
        <end position="577"/>
    </location>
</feature>
<keyword evidence="4 11" id="KW-0328">Glycosyltransferase</keyword>
<comment type="similarity">
    <text evidence="10">Belongs to the chitin synthase family. Class III subfamily.</text>
</comment>
<proteinExistence type="inferred from homology"/>
<name>A0ABR3XPT1_9PEZI</name>
<keyword evidence="15" id="KW-1185">Reference proteome</keyword>
<keyword evidence="9 11" id="KW-0961">Cell wall biogenesis/degradation</keyword>
<feature type="transmembrane region" description="Helical" evidence="11">
    <location>
        <begin position="525"/>
        <end position="547"/>
    </location>
</feature>
<evidence type="ECO:0000313" key="15">
    <source>
        <dbReference type="Proteomes" id="UP001583177"/>
    </source>
</evidence>
<evidence type="ECO:0000256" key="10">
    <source>
        <dbReference type="ARBA" id="ARBA00038055"/>
    </source>
</evidence>
<keyword evidence="8 11" id="KW-0472">Membrane</keyword>
<evidence type="ECO:0000256" key="9">
    <source>
        <dbReference type="ARBA" id="ARBA00023316"/>
    </source>
</evidence>
<organism evidence="14 15">
    <name type="scientific">Diaporthe australafricana</name>
    <dbReference type="NCBI Taxonomy" id="127596"/>
    <lineage>
        <taxon>Eukaryota</taxon>
        <taxon>Fungi</taxon>
        <taxon>Dikarya</taxon>
        <taxon>Ascomycota</taxon>
        <taxon>Pezizomycotina</taxon>
        <taxon>Sordariomycetes</taxon>
        <taxon>Sordariomycetidae</taxon>
        <taxon>Diaporthales</taxon>
        <taxon>Diaporthaceae</taxon>
        <taxon>Diaporthe</taxon>
    </lineage>
</organism>
<dbReference type="PANTHER" id="PTHR22914:SF11">
    <property type="entry name" value="CHITIN SYNTHASE B"/>
    <property type="match status" value="1"/>
</dbReference>
<evidence type="ECO:0000256" key="8">
    <source>
        <dbReference type="ARBA" id="ARBA00023136"/>
    </source>
</evidence>
<dbReference type="SUPFAM" id="SSF53448">
    <property type="entry name" value="Nucleotide-diphospho-sugar transferases"/>
    <property type="match status" value="1"/>
</dbReference>
<reference evidence="14 15" key="1">
    <citation type="journal article" date="2024" name="IMA Fungus">
        <title>IMA Genome - F19 : A genome assembly and annotation guide to empower mycologists, including annotated draft genome sequences of Ceratocystis pirilliformis, Diaporthe australafricana, Fusarium ophioides, Paecilomyces lecythidis, and Sporothrix stenoceras.</title>
        <authorList>
            <person name="Aylward J."/>
            <person name="Wilson A.M."/>
            <person name="Visagie C.M."/>
            <person name="Spraker J."/>
            <person name="Barnes I."/>
            <person name="Buitendag C."/>
            <person name="Ceriani C."/>
            <person name="Del Mar Angel L."/>
            <person name="du Plessis D."/>
            <person name="Fuchs T."/>
            <person name="Gasser K."/>
            <person name="Kramer D."/>
            <person name="Li W."/>
            <person name="Munsamy K."/>
            <person name="Piso A."/>
            <person name="Price J.L."/>
            <person name="Sonnekus B."/>
            <person name="Thomas C."/>
            <person name="van der Nest A."/>
            <person name="van Dijk A."/>
            <person name="van Heerden A."/>
            <person name="van Vuuren N."/>
            <person name="Yilmaz N."/>
            <person name="Duong T.A."/>
            <person name="van der Merwe N.A."/>
            <person name="Wingfield M.J."/>
            <person name="Wingfield B.D."/>
        </authorList>
    </citation>
    <scope>NUCLEOTIDE SEQUENCE [LARGE SCALE GENOMIC DNA]</scope>
    <source>
        <strain evidence="14 15">CMW 18300</strain>
    </source>
</reference>
<sequence length="794" mass="89466">MPSNASAIHELPADVPSSPATLWRSYWPSEDNPPKPPDLQGTGNGSSKLKSGQVLSVEYPVPSAIRNAIQPKYRDVEGGVKELETLRYTAVTADPDDFTLDNGYNIRPAMYRRHTEHLVCVTYYNEDKALLSKTLHSLFMNLRDIANLKKSEFWNGRGPSWQKLVICVVMDGIEACDEAVLDVLATIGLYQDGIMVPDVDGREVTAHVFECTTQLSINANQQLIRPLDDSPQTLPPVQMMLCMKTKNAGKINSYRWIYKAFGRMLNPEIVCNIDTGTYLGPRALLRLWEAFYYDDNLGAACGAVQADLGGRRWNRDLLNPLVATQNFEYKLAVQLERSMEASTGYLSVLPGAFSGYRYRAAMGRPLNAYFYGDPTLKTRIGSKTPDHSIYRLNRFLADDRILAFELVIKKGAKWHTDIVHSAVAFTDIPANTTDFINQRRRWLNGAFFATLYSLHMVTRIWASGHSRLRIPFLFLQLFHNTLAFILAWFSLSGYLLTVFIVNDITGDPPPDAKAEGFPLGRATPIVNAVIQVVYILAVVFQFLLALGSRPKGQVASYVASFAVFAVVQLYMLMNLVYLTKRLVDFRLDAEGGSNYAFINGYYSDVGQVTVIVTGVSVFGVYIAAGIVSYTNILNIYAFSNVHDVSWGEKSGKKGPIERTPTFRDGRRVVERTNEQEPGQSHDKSGRGRTSTGPDVRTVEDIDIKFEEVVKRALTPHERHKVVEEDDPRAKFMRFRTRLVAAYIFSNFLVCIIVLDQTFQGFYAMGDPYWHRVWFFRIWMWGNSALLLMKFAGMA</sequence>
<evidence type="ECO:0000256" key="1">
    <source>
        <dbReference type="ARBA" id="ARBA00004651"/>
    </source>
</evidence>
<keyword evidence="3 11" id="KW-1003">Cell membrane</keyword>
<comment type="catalytic activity">
    <reaction evidence="11">
        <text>[(1-&gt;4)-N-acetyl-beta-D-glucosaminyl](n) + UDP-N-acetyl-alpha-D-glucosamine = [(1-&gt;4)-N-acetyl-beta-D-glucosaminyl](n+1) + UDP + H(+)</text>
        <dbReference type="Rhea" id="RHEA:16637"/>
        <dbReference type="Rhea" id="RHEA-COMP:9593"/>
        <dbReference type="Rhea" id="RHEA-COMP:9595"/>
        <dbReference type="ChEBI" id="CHEBI:15378"/>
        <dbReference type="ChEBI" id="CHEBI:17029"/>
        <dbReference type="ChEBI" id="CHEBI:57705"/>
        <dbReference type="ChEBI" id="CHEBI:58223"/>
        <dbReference type="EC" id="2.4.1.16"/>
    </reaction>
</comment>
<evidence type="ECO:0000313" key="14">
    <source>
        <dbReference type="EMBL" id="KAL1878001.1"/>
    </source>
</evidence>
<dbReference type="GO" id="GO:0004100">
    <property type="term" value="F:chitin synthase activity"/>
    <property type="evidence" value="ECO:0007669"/>
    <property type="project" value="UniProtKB-EC"/>
</dbReference>
<feature type="region of interest" description="Disordered" evidence="12">
    <location>
        <begin position="646"/>
        <end position="694"/>
    </location>
</feature>
<feature type="compositionally biased region" description="Basic and acidic residues" evidence="12">
    <location>
        <begin position="646"/>
        <end position="685"/>
    </location>
</feature>
<comment type="subcellular location">
    <subcellularLocation>
        <location evidence="1 11">Cell membrane</location>
        <topology evidence="1 11">Multi-pass membrane protein</topology>
    </subcellularLocation>
</comment>
<keyword evidence="5 11" id="KW-0808">Transferase</keyword>
<keyword evidence="6 11" id="KW-0812">Transmembrane</keyword>
<dbReference type="PANTHER" id="PTHR22914">
    <property type="entry name" value="CHITIN SYNTHASE"/>
    <property type="match status" value="1"/>
</dbReference>
<keyword evidence="7 11" id="KW-1133">Transmembrane helix</keyword>
<evidence type="ECO:0000256" key="4">
    <source>
        <dbReference type="ARBA" id="ARBA00022676"/>
    </source>
</evidence>
<evidence type="ECO:0000256" key="2">
    <source>
        <dbReference type="ARBA" id="ARBA00012543"/>
    </source>
</evidence>
<dbReference type="Pfam" id="PF08407">
    <property type="entry name" value="Chitin_synth_1N"/>
    <property type="match status" value="1"/>
</dbReference>
<dbReference type="InterPro" id="IPR013616">
    <property type="entry name" value="Chitin_synth_N"/>
</dbReference>
<comment type="function">
    <text evidence="11">Polymerizes chitin, a structural polymer of the cell wall and septum, by transferring the sugar moiety of UDP-GlcNAc to the non-reducing end of the growing chitin polymer.</text>
</comment>
<evidence type="ECO:0000256" key="5">
    <source>
        <dbReference type="ARBA" id="ARBA00022679"/>
    </source>
</evidence>
<feature type="transmembrane region" description="Helical" evidence="11">
    <location>
        <begin position="482"/>
        <end position="505"/>
    </location>
</feature>
<feature type="transmembrane region" description="Helical" evidence="11">
    <location>
        <begin position="608"/>
        <end position="629"/>
    </location>
</feature>
<feature type="region of interest" description="Disordered" evidence="12">
    <location>
        <begin position="1"/>
        <end position="51"/>
    </location>
</feature>
<feature type="domain" description="Chitin synthase N-terminal" evidence="13">
    <location>
        <begin position="48"/>
        <end position="116"/>
    </location>
</feature>
<dbReference type="EMBL" id="JAWRVE010000013">
    <property type="protein sequence ID" value="KAL1878001.1"/>
    <property type="molecule type" value="Genomic_DNA"/>
</dbReference>
<accession>A0ABR3XPT1</accession>
<evidence type="ECO:0000256" key="7">
    <source>
        <dbReference type="ARBA" id="ARBA00022989"/>
    </source>
</evidence>
<dbReference type="Pfam" id="PF01644">
    <property type="entry name" value="Chitin_synth_1"/>
    <property type="match status" value="1"/>
</dbReference>
<feature type="transmembrane region" description="Helical" evidence="11">
    <location>
        <begin position="773"/>
        <end position="792"/>
    </location>
</feature>
<dbReference type="Proteomes" id="UP001583177">
    <property type="component" value="Unassembled WGS sequence"/>
</dbReference>